<keyword evidence="6 14" id="KW-0132">Cell division</keyword>
<dbReference type="GO" id="GO:0005737">
    <property type="term" value="C:cytoplasm"/>
    <property type="evidence" value="ECO:0007669"/>
    <property type="project" value="UniProtKB-SubCell"/>
</dbReference>
<dbReference type="InterPro" id="IPR004101">
    <property type="entry name" value="Mur_ligase_C"/>
</dbReference>
<comment type="function">
    <text evidence="14">Cell wall formation.</text>
</comment>
<keyword evidence="12 14" id="KW-0961">Cell wall biogenesis/degradation</keyword>
<dbReference type="GO" id="GO:0008763">
    <property type="term" value="F:UDP-N-acetylmuramate-L-alanine ligase activity"/>
    <property type="evidence" value="ECO:0007669"/>
    <property type="project" value="UniProtKB-UniRule"/>
</dbReference>
<evidence type="ECO:0000259" key="17">
    <source>
        <dbReference type="Pfam" id="PF02875"/>
    </source>
</evidence>
<dbReference type="GO" id="GO:0008360">
    <property type="term" value="P:regulation of cell shape"/>
    <property type="evidence" value="ECO:0007669"/>
    <property type="project" value="UniProtKB-KW"/>
</dbReference>
<evidence type="ECO:0000256" key="4">
    <source>
        <dbReference type="ARBA" id="ARBA00022490"/>
    </source>
</evidence>
<keyword evidence="15" id="KW-0472">Membrane</keyword>
<comment type="caution">
    <text evidence="19">The sequence shown here is derived from an EMBL/GenBank/DDBJ whole genome shotgun (WGS) entry which is preliminary data.</text>
</comment>
<name>A0A3N6PE54_9CYAN</name>
<dbReference type="Pfam" id="PF08245">
    <property type="entry name" value="Mur_ligase_M"/>
    <property type="match status" value="1"/>
</dbReference>
<comment type="subcellular location">
    <subcellularLocation>
        <location evidence="1 14">Cytoplasm</location>
    </subcellularLocation>
</comment>
<evidence type="ECO:0000256" key="11">
    <source>
        <dbReference type="ARBA" id="ARBA00023306"/>
    </source>
</evidence>
<proteinExistence type="inferred from homology"/>
<evidence type="ECO:0000256" key="15">
    <source>
        <dbReference type="SAM" id="Phobius"/>
    </source>
</evidence>
<dbReference type="RefSeq" id="WP_124143566.1">
    <property type="nucleotide sequence ID" value="NZ_CAWOKI010000353.1"/>
</dbReference>
<dbReference type="GO" id="GO:0071555">
    <property type="term" value="P:cell wall organization"/>
    <property type="evidence" value="ECO:0007669"/>
    <property type="project" value="UniProtKB-KW"/>
</dbReference>
<feature type="transmembrane region" description="Helical" evidence="15">
    <location>
        <begin position="12"/>
        <end position="30"/>
    </location>
</feature>
<evidence type="ECO:0000256" key="7">
    <source>
        <dbReference type="ARBA" id="ARBA00022741"/>
    </source>
</evidence>
<keyword evidence="20" id="KW-1185">Reference proteome</keyword>
<dbReference type="NCBIfam" id="TIGR01082">
    <property type="entry name" value="murC"/>
    <property type="match status" value="1"/>
</dbReference>
<keyword evidence="7 14" id="KW-0547">Nucleotide-binding</keyword>
<evidence type="ECO:0000256" key="13">
    <source>
        <dbReference type="ARBA" id="ARBA00047833"/>
    </source>
</evidence>
<dbReference type="UniPathway" id="UPA00219"/>
<evidence type="ECO:0000256" key="14">
    <source>
        <dbReference type="HAMAP-Rule" id="MF_00046"/>
    </source>
</evidence>
<dbReference type="InterPro" id="IPR000713">
    <property type="entry name" value="Mur_ligase_N"/>
</dbReference>
<evidence type="ECO:0000256" key="9">
    <source>
        <dbReference type="ARBA" id="ARBA00022960"/>
    </source>
</evidence>
<dbReference type="GO" id="GO:0005524">
    <property type="term" value="F:ATP binding"/>
    <property type="evidence" value="ECO:0007669"/>
    <property type="project" value="UniProtKB-UniRule"/>
</dbReference>
<keyword evidence="9 14" id="KW-0133">Cell shape</keyword>
<evidence type="ECO:0000259" key="16">
    <source>
        <dbReference type="Pfam" id="PF01225"/>
    </source>
</evidence>
<evidence type="ECO:0000256" key="12">
    <source>
        <dbReference type="ARBA" id="ARBA00023316"/>
    </source>
</evidence>
<dbReference type="Pfam" id="PF02875">
    <property type="entry name" value="Mur_ligase_C"/>
    <property type="match status" value="2"/>
</dbReference>
<keyword evidence="4 14" id="KW-0963">Cytoplasm</keyword>
<gene>
    <name evidence="14" type="primary">murC</name>
    <name evidence="19" type="ORF">D5R40_10905</name>
</gene>
<keyword evidence="8 14" id="KW-0067">ATP-binding</keyword>
<comment type="similarity">
    <text evidence="14">Belongs to the MurCDEF family.</text>
</comment>
<keyword evidence="15" id="KW-0812">Transmembrane</keyword>
<dbReference type="Gene3D" id="3.40.1190.10">
    <property type="entry name" value="Mur-like, catalytic domain"/>
    <property type="match status" value="1"/>
</dbReference>
<feature type="domain" description="Mur ligase central" evidence="18">
    <location>
        <begin position="163"/>
        <end position="336"/>
    </location>
</feature>
<sequence length="552" mass="60645">MSIYVDFSGRPFHFIGIGGIGMSALAYILAKRNLPTYGSDLKSSHITKRLQAIGTHIFWDQDAKNLELFQQISLEKNVSPSNDSNLNLSPIDLCLSTEGLMTEKHNSRMEDNQEISQLPQVICSTAINQTNSEYKAAIALGCPILHRSDLLAALIQEYQSIAVAGTHGKTTTSSLIGFMLLETGLDPTIVIGGEVDAWEGNARLGNSPYLVAEADESDGSLIKLSAHIGVVTNIELDHPDHYESLDQVVETFKVFKENCQTLVGCIDCSTVKNFLQPTISYSLDSDSNADYTVDCVDYQSHVTLARVWERGQILGELQLGLLGKHNLSNALAAVAVGRLLGLEFPAIAMAIAKFEGAHRRFEHRGECNGIVFIDDYAHHPSEVSATLAAARLRKNSQKVTTKSHISKTSLSLTKQNNSLPIQRVVAIFQPHRYSRTQAFISEFAKSFNDADMVIVTDIYSAGESPLGKISGQQVAEAISEDHQQVYYQPSLELVSKFLNEVLRPGDLAIFLGAGNLNKIIPEVMAYYQKPHYQVVSIETAYIEEHSVELANS</sequence>
<dbReference type="EMBL" id="RCBY01000048">
    <property type="protein sequence ID" value="RQH45184.1"/>
    <property type="molecule type" value="Genomic_DNA"/>
</dbReference>
<feature type="domain" description="Mur ligase C-terminal" evidence="17">
    <location>
        <begin position="419"/>
        <end position="514"/>
    </location>
</feature>
<dbReference type="GO" id="GO:0009252">
    <property type="term" value="P:peptidoglycan biosynthetic process"/>
    <property type="evidence" value="ECO:0007669"/>
    <property type="project" value="UniProtKB-UniRule"/>
</dbReference>
<dbReference type="PANTHER" id="PTHR43445">
    <property type="entry name" value="UDP-N-ACETYLMURAMATE--L-ALANINE LIGASE-RELATED"/>
    <property type="match status" value="1"/>
</dbReference>
<organism evidence="19 20">
    <name type="scientific">Okeania hirsuta</name>
    <dbReference type="NCBI Taxonomy" id="1458930"/>
    <lineage>
        <taxon>Bacteria</taxon>
        <taxon>Bacillati</taxon>
        <taxon>Cyanobacteriota</taxon>
        <taxon>Cyanophyceae</taxon>
        <taxon>Oscillatoriophycideae</taxon>
        <taxon>Oscillatoriales</taxon>
        <taxon>Microcoleaceae</taxon>
        <taxon>Okeania</taxon>
    </lineage>
</organism>
<comment type="pathway">
    <text evidence="2 14">Cell wall biogenesis; peptidoglycan biosynthesis.</text>
</comment>
<dbReference type="GO" id="GO:0051301">
    <property type="term" value="P:cell division"/>
    <property type="evidence" value="ECO:0007669"/>
    <property type="project" value="UniProtKB-KW"/>
</dbReference>
<dbReference type="InterPro" id="IPR036565">
    <property type="entry name" value="Mur-like_cat_sf"/>
</dbReference>
<evidence type="ECO:0000313" key="20">
    <source>
        <dbReference type="Proteomes" id="UP000269154"/>
    </source>
</evidence>
<dbReference type="EC" id="6.3.2.8" evidence="3 14"/>
<evidence type="ECO:0000256" key="2">
    <source>
        <dbReference type="ARBA" id="ARBA00004752"/>
    </source>
</evidence>
<protein>
    <recommendedName>
        <fullName evidence="3 14">UDP-N-acetylmuramate--L-alanine ligase</fullName>
        <ecNumber evidence="3 14">6.3.2.8</ecNumber>
    </recommendedName>
    <alternativeName>
        <fullName evidence="14">UDP-N-acetylmuramoyl-L-alanine synthetase</fullName>
    </alternativeName>
</protein>
<evidence type="ECO:0000256" key="6">
    <source>
        <dbReference type="ARBA" id="ARBA00022618"/>
    </source>
</evidence>
<dbReference type="SUPFAM" id="SSF53244">
    <property type="entry name" value="MurD-like peptide ligases, peptide-binding domain"/>
    <property type="match status" value="1"/>
</dbReference>
<evidence type="ECO:0000256" key="10">
    <source>
        <dbReference type="ARBA" id="ARBA00022984"/>
    </source>
</evidence>
<evidence type="ECO:0000256" key="1">
    <source>
        <dbReference type="ARBA" id="ARBA00004496"/>
    </source>
</evidence>
<dbReference type="SUPFAM" id="SSF53623">
    <property type="entry name" value="MurD-like peptide ligases, catalytic domain"/>
    <property type="match status" value="1"/>
</dbReference>
<feature type="binding site" evidence="14">
    <location>
        <begin position="165"/>
        <end position="171"/>
    </location>
    <ligand>
        <name>ATP</name>
        <dbReference type="ChEBI" id="CHEBI:30616"/>
    </ligand>
</feature>
<dbReference type="Gene3D" id="3.90.190.20">
    <property type="entry name" value="Mur ligase, C-terminal domain"/>
    <property type="match status" value="1"/>
</dbReference>
<dbReference type="InterPro" id="IPR013221">
    <property type="entry name" value="Mur_ligase_cen"/>
</dbReference>
<keyword evidence="10 14" id="KW-0573">Peptidoglycan synthesis</keyword>
<dbReference type="Pfam" id="PF01225">
    <property type="entry name" value="Mur_ligase"/>
    <property type="match status" value="1"/>
</dbReference>
<dbReference type="Proteomes" id="UP000269154">
    <property type="component" value="Unassembled WGS sequence"/>
</dbReference>
<reference evidence="19 20" key="1">
    <citation type="journal article" date="2018" name="ACS Chem. Biol.">
        <title>Ketoreductase domain dysfunction expands chemodiversity: malyngamide biosynthesis in the cyanobacterium Okeania hirsuta.</title>
        <authorList>
            <person name="Moss N.A."/>
            <person name="Leao T."/>
            <person name="Rankin M."/>
            <person name="McCullough T.M."/>
            <person name="Qu P."/>
            <person name="Korobeynikov A."/>
            <person name="Smith J.L."/>
            <person name="Gerwick L."/>
            <person name="Gerwick W.H."/>
        </authorList>
    </citation>
    <scope>NUCLEOTIDE SEQUENCE [LARGE SCALE GENOMIC DNA]</scope>
    <source>
        <strain evidence="19 20">PAB10Feb10-1</strain>
    </source>
</reference>
<keyword evidence="5 14" id="KW-0436">Ligase</keyword>
<dbReference type="OrthoDB" id="9804126at2"/>
<keyword evidence="11 14" id="KW-0131">Cell cycle</keyword>
<accession>A0A3N6PE54</accession>
<feature type="domain" description="Mur ligase N-terminal catalytic" evidence="16">
    <location>
        <begin position="12"/>
        <end position="82"/>
    </location>
</feature>
<evidence type="ECO:0000256" key="3">
    <source>
        <dbReference type="ARBA" id="ARBA00012211"/>
    </source>
</evidence>
<dbReference type="InterPro" id="IPR036615">
    <property type="entry name" value="Mur_ligase_C_dom_sf"/>
</dbReference>
<dbReference type="AlphaFoldDB" id="A0A3N6PE54"/>
<evidence type="ECO:0000256" key="8">
    <source>
        <dbReference type="ARBA" id="ARBA00022840"/>
    </source>
</evidence>
<dbReference type="HAMAP" id="MF_00046">
    <property type="entry name" value="MurC"/>
    <property type="match status" value="1"/>
</dbReference>
<evidence type="ECO:0000313" key="19">
    <source>
        <dbReference type="EMBL" id="RQH45184.1"/>
    </source>
</evidence>
<dbReference type="SUPFAM" id="SSF51984">
    <property type="entry name" value="MurCD N-terminal domain"/>
    <property type="match status" value="1"/>
</dbReference>
<evidence type="ECO:0000259" key="18">
    <source>
        <dbReference type="Pfam" id="PF08245"/>
    </source>
</evidence>
<comment type="catalytic activity">
    <reaction evidence="13 14">
        <text>UDP-N-acetyl-alpha-D-muramate + L-alanine + ATP = UDP-N-acetyl-alpha-D-muramoyl-L-alanine + ADP + phosphate + H(+)</text>
        <dbReference type="Rhea" id="RHEA:23372"/>
        <dbReference type="ChEBI" id="CHEBI:15378"/>
        <dbReference type="ChEBI" id="CHEBI:30616"/>
        <dbReference type="ChEBI" id="CHEBI:43474"/>
        <dbReference type="ChEBI" id="CHEBI:57972"/>
        <dbReference type="ChEBI" id="CHEBI:70757"/>
        <dbReference type="ChEBI" id="CHEBI:83898"/>
        <dbReference type="ChEBI" id="CHEBI:456216"/>
        <dbReference type="EC" id="6.3.2.8"/>
    </reaction>
</comment>
<keyword evidence="15" id="KW-1133">Transmembrane helix</keyword>
<feature type="domain" description="Mur ligase C-terminal" evidence="17">
    <location>
        <begin position="359"/>
        <end position="399"/>
    </location>
</feature>
<dbReference type="Gene3D" id="3.40.50.720">
    <property type="entry name" value="NAD(P)-binding Rossmann-like Domain"/>
    <property type="match status" value="1"/>
</dbReference>
<evidence type="ECO:0000256" key="5">
    <source>
        <dbReference type="ARBA" id="ARBA00022598"/>
    </source>
</evidence>
<dbReference type="InterPro" id="IPR005758">
    <property type="entry name" value="UDP-N-AcMur_Ala_ligase_MurC"/>
</dbReference>
<dbReference type="PANTHER" id="PTHR43445:SF3">
    <property type="entry name" value="UDP-N-ACETYLMURAMATE--L-ALANINE LIGASE"/>
    <property type="match status" value="1"/>
</dbReference>
<dbReference type="InterPro" id="IPR050061">
    <property type="entry name" value="MurCDEF_pg_biosynth"/>
</dbReference>